<comment type="caution">
    <text evidence="1">The sequence shown here is derived from an EMBL/GenBank/DDBJ whole genome shotgun (WGS) entry which is preliminary data.</text>
</comment>
<evidence type="ECO:0000313" key="1">
    <source>
        <dbReference type="EMBL" id="TQL79423.1"/>
    </source>
</evidence>
<name>A0A543B3Q2_9ACTN</name>
<keyword evidence="2" id="KW-1185">Reference proteome</keyword>
<dbReference type="EMBL" id="VFOW01000001">
    <property type="protein sequence ID" value="TQL79423.1"/>
    <property type="molecule type" value="Genomic_DNA"/>
</dbReference>
<proteinExistence type="predicted"/>
<organism evidence="1 2">
    <name type="scientific">Stackebrandtia endophytica</name>
    <dbReference type="NCBI Taxonomy" id="1496996"/>
    <lineage>
        <taxon>Bacteria</taxon>
        <taxon>Bacillati</taxon>
        <taxon>Actinomycetota</taxon>
        <taxon>Actinomycetes</taxon>
        <taxon>Glycomycetales</taxon>
        <taxon>Glycomycetaceae</taxon>
        <taxon>Stackebrandtia</taxon>
    </lineage>
</organism>
<dbReference type="AlphaFoldDB" id="A0A543B3Q2"/>
<reference evidence="1 2" key="1">
    <citation type="submission" date="2019-06" db="EMBL/GenBank/DDBJ databases">
        <title>Sequencing the genomes of 1000 actinobacteria strains.</title>
        <authorList>
            <person name="Klenk H.-P."/>
        </authorList>
    </citation>
    <scope>NUCLEOTIDE SEQUENCE [LARGE SCALE GENOMIC DNA]</scope>
    <source>
        <strain evidence="1 2">DSM 45928</strain>
    </source>
</reference>
<protein>
    <submittedName>
        <fullName evidence="1">Uncharacterized protein</fullName>
    </submittedName>
</protein>
<accession>A0A543B3Q2</accession>
<dbReference type="Proteomes" id="UP000317043">
    <property type="component" value="Unassembled WGS sequence"/>
</dbReference>
<dbReference type="RefSeq" id="WP_142044719.1">
    <property type="nucleotide sequence ID" value="NZ_JBHTGS010000002.1"/>
</dbReference>
<sequence length="74" mass="8302">MRRGVCVKCQGTELYQLPVKAAGAYQDLWLGGQGIFAERSSYFIVCGSCGFSERYATPDAMRKLAKYGRRLQSR</sequence>
<dbReference type="InParanoid" id="A0A543B3Q2"/>
<evidence type="ECO:0000313" key="2">
    <source>
        <dbReference type="Proteomes" id="UP000317043"/>
    </source>
</evidence>
<gene>
    <name evidence="1" type="ORF">FB566_5028</name>
</gene>
<dbReference type="OrthoDB" id="5197255at2"/>